<dbReference type="RefSeq" id="WP_024863752.1">
    <property type="nucleotide sequence ID" value="NZ_CP024965.1"/>
</dbReference>
<dbReference type="PANTHER" id="PTHR43875:SF1">
    <property type="entry name" value="OSMOPROTECTIVE COMPOUNDS UPTAKE ATP-BINDING PROTEIN GGTA"/>
    <property type="match status" value="1"/>
</dbReference>
<dbReference type="PROSITE" id="PS00211">
    <property type="entry name" value="ABC_TRANSPORTER_1"/>
    <property type="match status" value="1"/>
</dbReference>
<dbReference type="Gene3D" id="2.40.50.140">
    <property type="entry name" value="Nucleic acid-binding proteins"/>
    <property type="match status" value="1"/>
</dbReference>
<dbReference type="PANTHER" id="PTHR43875">
    <property type="entry name" value="MALTODEXTRIN IMPORT ATP-BINDING PROTEIN MSMX"/>
    <property type="match status" value="1"/>
</dbReference>
<keyword evidence="4" id="KW-0175">Coiled coil</keyword>
<dbReference type="Pfam" id="PF17912">
    <property type="entry name" value="OB_MalK"/>
    <property type="match status" value="1"/>
</dbReference>
<dbReference type="SUPFAM" id="SSF50331">
    <property type="entry name" value="MOP-like"/>
    <property type="match status" value="1"/>
</dbReference>
<reference evidence="6 7" key="1">
    <citation type="submission" date="2017-11" db="EMBL/GenBank/DDBJ databases">
        <title>Genome sequence of Entomoplasma somnilux PYAN-1 (ATCC 49194).</title>
        <authorList>
            <person name="Lo W.-S."/>
            <person name="Gasparich G.E."/>
            <person name="Kuo C.-H."/>
        </authorList>
    </citation>
    <scope>NUCLEOTIDE SEQUENCE [LARGE SCALE GENOMIC DNA]</scope>
    <source>
        <strain evidence="6 7">PYAN-1</strain>
    </source>
</reference>
<dbReference type="Proteomes" id="UP000232230">
    <property type="component" value="Chromosome"/>
</dbReference>
<dbReference type="InterPro" id="IPR017871">
    <property type="entry name" value="ABC_transporter-like_CS"/>
</dbReference>
<evidence type="ECO:0000313" key="6">
    <source>
        <dbReference type="EMBL" id="ATZ18562.1"/>
    </source>
</evidence>
<dbReference type="GO" id="GO:0055052">
    <property type="term" value="C:ATP-binding cassette (ABC) transporter complex, substrate-binding subunit-containing"/>
    <property type="evidence" value="ECO:0007669"/>
    <property type="project" value="TreeGrafter"/>
</dbReference>
<dbReference type="InterPro" id="IPR047641">
    <property type="entry name" value="ABC_transpr_MalK/UgpC-like"/>
</dbReference>
<dbReference type="GO" id="GO:0005524">
    <property type="term" value="F:ATP binding"/>
    <property type="evidence" value="ECO:0007669"/>
    <property type="project" value="UniProtKB-KW"/>
</dbReference>
<dbReference type="Pfam" id="PF00005">
    <property type="entry name" value="ABC_tran"/>
    <property type="match status" value="2"/>
</dbReference>
<dbReference type="InterPro" id="IPR012340">
    <property type="entry name" value="NA-bd_OB-fold"/>
</dbReference>
<evidence type="ECO:0000313" key="7">
    <source>
        <dbReference type="Proteomes" id="UP000232230"/>
    </source>
</evidence>
<sequence length="634" mass="72454">MSIKLRNIVIDYGNSIAVDNLSMSIKTGELVCLLGPSGCGKSTTLNAIAGLLQVSQGQILFDGVDVTKKSPQKRNIGLVFQNYALYPHLNVFQNIAFPLKQNDDFQREIEKNNKLVKLEIKTAYRMGVSKASRKLKSKIEAELEKYVNLYSKEFYLMESDFVAMFKALADKYALAIYGDKELNNFRSRLFTMWFDEFRQWIELQKEEMYNEIISNLKSQSGEFKAALVSAHIKDDDFVKFLIQQFLQKLKIEKLDLFKRKAKAIGASVAQHKKILIEDVKSFRRLSAISGKDVKWLVTTEERDALIAEYESEAQALKEVFASQYDEIINQKLAKLKIIEKFLKHYEVAINDFAIDEKMTEAESENELAILNSKIKKYKLEIKKAVLEVAKKVEIESQLKKRPAELSGGQQQRVAIARAIVKKPKVLLLDEPLSNLDAKLRVSTREWIKKFQKDTGITTVFVTHDQEEAMSISDKIFIMNKGLLQQADAPMSVYEQPANKFVANFIGTPSMNFFDNAKVDEQRNVILNDQKIGKLKSKTKAKKIVVGVRPEHININGDLNFSEFANKKPFIGIVDVIEKLGRSDYMKFIWDKREVRVIYDGQTGINANESIKFNIQKGKVYIFDNAGDKPLLEVI</sequence>
<dbReference type="InterPro" id="IPR027417">
    <property type="entry name" value="P-loop_NTPase"/>
</dbReference>
<evidence type="ECO:0000256" key="4">
    <source>
        <dbReference type="SAM" id="Coils"/>
    </source>
</evidence>
<evidence type="ECO:0000256" key="2">
    <source>
        <dbReference type="ARBA" id="ARBA00022741"/>
    </source>
</evidence>
<dbReference type="SUPFAM" id="SSF52540">
    <property type="entry name" value="P-loop containing nucleoside triphosphate hydrolases"/>
    <property type="match status" value="2"/>
</dbReference>
<dbReference type="Gene3D" id="3.40.50.300">
    <property type="entry name" value="P-loop containing nucleotide triphosphate hydrolases"/>
    <property type="match status" value="2"/>
</dbReference>
<dbReference type="InterPro" id="IPR008995">
    <property type="entry name" value="Mo/tungstate-bd_C_term_dom"/>
</dbReference>
<dbReference type="PROSITE" id="PS50893">
    <property type="entry name" value="ABC_TRANSPORTER_2"/>
    <property type="match status" value="1"/>
</dbReference>
<dbReference type="AlphaFoldDB" id="A0A2K8NXJ9"/>
<feature type="coiled-coil region" evidence="4">
    <location>
        <begin position="360"/>
        <end position="387"/>
    </location>
</feature>
<dbReference type="InterPro" id="IPR003593">
    <property type="entry name" value="AAA+_ATPase"/>
</dbReference>
<dbReference type="SMART" id="SM00382">
    <property type="entry name" value="AAA"/>
    <property type="match status" value="1"/>
</dbReference>
<name>A0A2K8NXJ9_9MOLU</name>
<keyword evidence="3 6" id="KW-0067">ATP-binding</keyword>
<accession>A0A2K8NXJ9</accession>
<dbReference type="GO" id="GO:0016887">
    <property type="term" value="F:ATP hydrolysis activity"/>
    <property type="evidence" value="ECO:0007669"/>
    <property type="project" value="InterPro"/>
</dbReference>
<dbReference type="InterPro" id="IPR040582">
    <property type="entry name" value="OB_MalK-like"/>
</dbReference>
<proteinExistence type="predicted"/>
<keyword evidence="7" id="KW-1185">Reference proteome</keyword>
<evidence type="ECO:0000256" key="3">
    <source>
        <dbReference type="ARBA" id="ARBA00022840"/>
    </source>
</evidence>
<dbReference type="InterPro" id="IPR003439">
    <property type="entry name" value="ABC_transporter-like_ATP-bd"/>
</dbReference>
<dbReference type="KEGG" id="esx:ESOMN_v1c01770"/>
<evidence type="ECO:0000256" key="1">
    <source>
        <dbReference type="ARBA" id="ARBA00022448"/>
    </source>
</evidence>
<keyword evidence="1" id="KW-0813">Transport</keyword>
<feature type="domain" description="ABC transporter" evidence="5">
    <location>
        <begin position="3"/>
        <end position="505"/>
    </location>
</feature>
<keyword evidence="2" id="KW-0547">Nucleotide-binding</keyword>
<evidence type="ECO:0000259" key="5">
    <source>
        <dbReference type="PROSITE" id="PS50893"/>
    </source>
</evidence>
<dbReference type="EMBL" id="CP024965">
    <property type="protein sequence ID" value="ATZ18562.1"/>
    <property type="molecule type" value="Genomic_DNA"/>
</dbReference>
<gene>
    <name evidence="6" type="primary">ugpC</name>
    <name evidence="6" type="ORF">ESOMN_v1c01770</name>
</gene>
<organism evidence="6 7">
    <name type="scientific">Williamsoniiplasma somnilux</name>
    <dbReference type="NCBI Taxonomy" id="215578"/>
    <lineage>
        <taxon>Bacteria</taxon>
        <taxon>Bacillati</taxon>
        <taxon>Mycoplasmatota</taxon>
        <taxon>Mollicutes</taxon>
        <taxon>Entomoplasmatales</taxon>
        <taxon>Williamsoniiplasma</taxon>
    </lineage>
</organism>
<protein>
    <submittedName>
        <fullName evidence="6">sn-glycerol-3-phosphate ABC transporter ATP-binding protein</fullName>
    </submittedName>
</protein>
<dbReference type="Gene3D" id="2.40.50.100">
    <property type="match status" value="1"/>
</dbReference>